<gene>
    <name evidence="11" type="ORF">GHT09_014608</name>
    <name evidence="12" type="ORF">MONAX_5E044550</name>
</gene>
<comment type="function">
    <text evidence="8">Functions as part of axonemal radial spoke complexes that play an important part in the motility of sperm and cilia. Plays a crucial role during acrosome biogenesis.</text>
</comment>
<evidence type="ECO:0000256" key="1">
    <source>
        <dbReference type="ARBA" id="ARBA00004611"/>
    </source>
</evidence>
<dbReference type="PANTHER" id="PTHR23356:SF4">
    <property type="entry name" value="DPY30 DOMAIN-CONTAINING PROTEIN 1"/>
    <property type="match status" value="1"/>
</dbReference>
<evidence type="ECO:0000256" key="6">
    <source>
        <dbReference type="ARBA" id="ARBA00023212"/>
    </source>
</evidence>
<dbReference type="GO" id="GO:0048188">
    <property type="term" value="C:Set1C/COMPASS complex"/>
    <property type="evidence" value="ECO:0007669"/>
    <property type="project" value="InterPro"/>
</dbReference>
<evidence type="ECO:0000256" key="3">
    <source>
        <dbReference type="ARBA" id="ARBA00022490"/>
    </source>
</evidence>
<protein>
    <recommendedName>
        <fullName evidence="10">DPY30 domain-containing protein 1</fullName>
    </recommendedName>
</protein>
<keyword evidence="6" id="KW-0206">Cytoskeleton</keyword>
<proteinExistence type="inferred from homology"/>
<dbReference type="Gene3D" id="1.20.890.10">
    <property type="entry name" value="cAMP-dependent protein kinase regulatory subunit, dimerization-anchoring domain"/>
    <property type="match status" value="1"/>
</dbReference>
<evidence type="ECO:0000313" key="12">
    <source>
        <dbReference type="EMBL" id="VTJ67384.1"/>
    </source>
</evidence>
<comment type="subcellular location">
    <subcellularLocation>
        <location evidence="1">Cytoplasm</location>
        <location evidence="1">Cytoskeleton</location>
        <location evidence="1">Flagellum axoneme</location>
    </subcellularLocation>
</comment>
<evidence type="ECO:0000256" key="5">
    <source>
        <dbReference type="ARBA" id="ARBA00023069"/>
    </source>
</evidence>
<keyword evidence="13" id="KW-1185">Reference proteome</keyword>
<dbReference type="Proteomes" id="UP000335636">
    <property type="component" value="Unassembled WGS sequence"/>
</dbReference>
<accession>A0A5E4BCA9</accession>
<evidence type="ECO:0000256" key="9">
    <source>
        <dbReference type="ARBA" id="ARBA00062391"/>
    </source>
</evidence>
<dbReference type="InterPro" id="IPR049630">
    <property type="entry name" value="DYDC-like_DD"/>
</dbReference>
<keyword evidence="7" id="KW-0966">Cell projection</keyword>
<keyword evidence="5" id="KW-0969">Cilium</keyword>
<sequence length="168" mass="19066">MESSYLQKHLGMCLTLGLAEVARVRPADPIEYLALWIYKYKENLTMEQLRQQEMVDLEHERELARREQEIMERLKAEELLLQQVSKKGSSVVTGISDVNFSSSATTQTLANSSALATWMWLPDRSNLLPLCILFVAETAAVQLGKPRELAVVEDQEREQDLNGLPCLC</sequence>
<dbReference type="InterPro" id="IPR007858">
    <property type="entry name" value="Dpy-30_motif"/>
</dbReference>
<evidence type="ECO:0000256" key="10">
    <source>
        <dbReference type="ARBA" id="ARBA00068754"/>
    </source>
</evidence>
<dbReference type="Pfam" id="PF05186">
    <property type="entry name" value="Dpy-30"/>
    <property type="match status" value="1"/>
</dbReference>
<dbReference type="EMBL" id="WJEC01003805">
    <property type="protein sequence ID" value="KAF7474620.1"/>
    <property type="molecule type" value="Genomic_DNA"/>
</dbReference>
<reference evidence="11" key="2">
    <citation type="submission" date="2020-08" db="EMBL/GenBank/DDBJ databases">
        <authorList>
            <person name="Shumante A."/>
            <person name="Zimin A.V."/>
            <person name="Puiu D."/>
            <person name="Salzberg S.L."/>
        </authorList>
    </citation>
    <scope>NUCLEOTIDE SEQUENCE</scope>
    <source>
        <strain evidence="11">WC2-LM</strain>
        <tissue evidence="11">Liver</tissue>
    </source>
</reference>
<dbReference type="PANTHER" id="PTHR23356">
    <property type="entry name" value="DPY30-RELATED"/>
    <property type="match status" value="1"/>
</dbReference>
<comment type="similarity">
    <text evidence="2">Belongs to the dpy-30 family.</text>
</comment>
<keyword evidence="4" id="KW-0282">Flagellum</keyword>
<evidence type="ECO:0000313" key="11">
    <source>
        <dbReference type="EMBL" id="KAF7474620.1"/>
    </source>
</evidence>
<dbReference type="InterPro" id="IPR037856">
    <property type="entry name" value="Sdc1/DPY30"/>
</dbReference>
<comment type="subunit">
    <text evidence="9">Component of the axonemal radial spoke complex 1 (RS1), at least composed of spoke head proteins RSPH1, RSPH3, RSPH9 and the cilia-specific component RSPH4A or sperm-specific component RSPH6A, spoke stalk proteins RSPH14, DNAJB13, DYDC1, ROPN1L and NME5, and the anchor protein IQUB. Interacts with SH3GL3.</text>
</comment>
<dbReference type="FunFam" id="1.20.890.10:FF:000009">
    <property type="entry name" value="DPY30 domain-containing protein 1"/>
    <property type="match status" value="1"/>
</dbReference>
<keyword evidence="3" id="KW-0963">Cytoplasm</keyword>
<dbReference type="EMBL" id="CABDUW010000379">
    <property type="protein sequence ID" value="VTJ67384.1"/>
    <property type="molecule type" value="Genomic_DNA"/>
</dbReference>
<evidence type="ECO:0000256" key="8">
    <source>
        <dbReference type="ARBA" id="ARBA00058296"/>
    </source>
</evidence>
<reference evidence="12 13" key="1">
    <citation type="submission" date="2019-04" db="EMBL/GenBank/DDBJ databases">
        <authorList>
            <person name="Alioto T."/>
            <person name="Alioto T."/>
        </authorList>
    </citation>
    <scope>NUCLEOTIDE SEQUENCE [LARGE SCALE GENOMIC DNA]</scope>
</reference>
<organism evidence="12 13">
    <name type="scientific">Marmota monax</name>
    <name type="common">Woodchuck</name>
    <dbReference type="NCBI Taxonomy" id="9995"/>
    <lineage>
        <taxon>Eukaryota</taxon>
        <taxon>Metazoa</taxon>
        <taxon>Chordata</taxon>
        <taxon>Craniata</taxon>
        <taxon>Vertebrata</taxon>
        <taxon>Euteleostomi</taxon>
        <taxon>Mammalia</taxon>
        <taxon>Eutheria</taxon>
        <taxon>Euarchontoglires</taxon>
        <taxon>Glires</taxon>
        <taxon>Rodentia</taxon>
        <taxon>Sciuromorpha</taxon>
        <taxon>Sciuridae</taxon>
        <taxon>Xerinae</taxon>
        <taxon>Marmotini</taxon>
        <taxon>Marmota</taxon>
    </lineage>
</organism>
<dbReference type="CDD" id="cd22966">
    <property type="entry name" value="DD_DYDC-like"/>
    <property type="match status" value="1"/>
</dbReference>
<evidence type="ECO:0000256" key="7">
    <source>
        <dbReference type="ARBA" id="ARBA00023273"/>
    </source>
</evidence>
<dbReference type="AlphaFoldDB" id="A0A5E4BCA9"/>
<evidence type="ECO:0000256" key="4">
    <source>
        <dbReference type="ARBA" id="ARBA00022846"/>
    </source>
</evidence>
<name>A0A5E4BCA9_MARMO</name>
<evidence type="ECO:0000313" key="13">
    <source>
        <dbReference type="Proteomes" id="UP000335636"/>
    </source>
</evidence>
<evidence type="ECO:0000256" key="2">
    <source>
        <dbReference type="ARBA" id="ARBA00010849"/>
    </source>
</evidence>
<dbReference type="Proteomes" id="UP000662637">
    <property type="component" value="Unassembled WGS sequence"/>
</dbReference>